<protein>
    <recommendedName>
        <fullName evidence="1">RNA-directed DNA polymerase</fullName>
        <ecNumber evidence="1">2.7.7.49</ecNumber>
    </recommendedName>
</protein>
<dbReference type="PANTHER" id="PTHR37984:SF5">
    <property type="entry name" value="PROTEIN NYNRIN-LIKE"/>
    <property type="match status" value="1"/>
</dbReference>
<dbReference type="InterPro" id="IPR050951">
    <property type="entry name" value="Retrovirus_Pol_polyprotein"/>
</dbReference>
<dbReference type="InterPro" id="IPR043502">
    <property type="entry name" value="DNA/RNA_pol_sf"/>
</dbReference>
<dbReference type="Pfam" id="PF17917">
    <property type="entry name" value="RT_RNaseH"/>
    <property type="match status" value="1"/>
</dbReference>
<dbReference type="PaxDb" id="67767-A0A0J7JZ48"/>
<sequence>MPFGLKNAPATFQRLMNSVLTGIQGLRCLVYLDDIVIYGSSLEDHNKRLTEVLRRLRENNLKLQPDKCEFLRKEVIYLGHIISENGIMPDPSKLAAIKNFPTPKRVKDIQSFIGLAGYYRKFIEDFSRIAKPLTKLTKKSEKFIWSAEQQNAFDALKEKLMTAPVLKYPDFSEEFNVTTDASDYAIGAVLSQGPVGNDRPVAYASRILSRAEQNYNTTEKELLAIIWAVKHFRPYIYGTKFKIITDHKPLIWLFNVTDPGSRLIRWRLKLEEYDYEIIHKAGRANANADALSRHVIQDANNIKREEEIFKIEEEKEIADDLKKIYTEEEKQQILYEYHDAPTEGHQGIERTLK</sequence>
<keyword evidence="7" id="KW-0695">RNA-directed DNA polymerase</keyword>
<gene>
    <name evidence="9" type="ORF">RF55_20265</name>
</gene>
<dbReference type="GO" id="GO:0004519">
    <property type="term" value="F:endonuclease activity"/>
    <property type="evidence" value="ECO:0007669"/>
    <property type="project" value="UniProtKB-KW"/>
</dbReference>
<evidence type="ECO:0000313" key="10">
    <source>
        <dbReference type="Proteomes" id="UP000036403"/>
    </source>
</evidence>
<accession>A0A0J7JZ48</accession>
<evidence type="ECO:0000313" key="9">
    <source>
        <dbReference type="EMBL" id="KMQ83357.1"/>
    </source>
</evidence>
<dbReference type="FunFam" id="3.30.70.270:FF:000020">
    <property type="entry name" value="Transposon Tf2-6 polyprotein-like Protein"/>
    <property type="match status" value="1"/>
</dbReference>
<keyword evidence="3" id="KW-0548">Nucleotidyltransferase</keyword>
<dbReference type="SUPFAM" id="SSF56672">
    <property type="entry name" value="DNA/RNA polymerases"/>
    <property type="match status" value="1"/>
</dbReference>
<dbReference type="OrthoDB" id="430238at2759"/>
<dbReference type="PROSITE" id="PS50878">
    <property type="entry name" value="RT_POL"/>
    <property type="match status" value="1"/>
</dbReference>
<dbReference type="STRING" id="67767.A0A0J7JZ48"/>
<dbReference type="InterPro" id="IPR041373">
    <property type="entry name" value="RT_RNaseH"/>
</dbReference>
<dbReference type="FunFam" id="3.10.20.370:FF:000001">
    <property type="entry name" value="Retrovirus-related Pol polyprotein from transposon 17.6-like protein"/>
    <property type="match status" value="1"/>
</dbReference>
<dbReference type="InterPro" id="IPR000477">
    <property type="entry name" value="RT_dom"/>
</dbReference>
<dbReference type="Pfam" id="PF00078">
    <property type="entry name" value="RVT_1"/>
    <property type="match status" value="1"/>
</dbReference>
<keyword evidence="6" id="KW-0378">Hydrolase</keyword>
<dbReference type="GO" id="GO:0003964">
    <property type="term" value="F:RNA-directed DNA polymerase activity"/>
    <property type="evidence" value="ECO:0007669"/>
    <property type="project" value="UniProtKB-KW"/>
</dbReference>
<dbReference type="PANTHER" id="PTHR37984">
    <property type="entry name" value="PROTEIN CBG26694"/>
    <property type="match status" value="1"/>
</dbReference>
<evidence type="ECO:0000256" key="3">
    <source>
        <dbReference type="ARBA" id="ARBA00022695"/>
    </source>
</evidence>
<dbReference type="AlphaFoldDB" id="A0A0J7JZ48"/>
<evidence type="ECO:0000259" key="8">
    <source>
        <dbReference type="PROSITE" id="PS50878"/>
    </source>
</evidence>
<dbReference type="CDD" id="cd09274">
    <property type="entry name" value="RNase_HI_RT_Ty3"/>
    <property type="match status" value="1"/>
</dbReference>
<evidence type="ECO:0000256" key="4">
    <source>
        <dbReference type="ARBA" id="ARBA00022722"/>
    </source>
</evidence>
<keyword evidence="2" id="KW-0808">Transferase</keyword>
<evidence type="ECO:0000256" key="6">
    <source>
        <dbReference type="ARBA" id="ARBA00022801"/>
    </source>
</evidence>
<dbReference type="EMBL" id="LBMM01020145">
    <property type="protein sequence ID" value="KMQ83357.1"/>
    <property type="molecule type" value="Genomic_DNA"/>
</dbReference>
<dbReference type="EC" id="2.7.7.49" evidence="1"/>
<evidence type="ECO:0000256" key="1">
    <source>
        <dbReference type="ARBA" id="ARBA00012493"/>
    </source>
</evidence>
<dbReference type="InterPro" id="IPR043128">
    <property type="entry name" value="Rev_trsase/Diguanyl_cyclase"/>
</dbReference>
<evidence type="ECO:0000256" key="5">
    <source>
        <dbReference type="ARBA" id="ARBA00022759"/>
    </source>
</evidence>
<dbReference type="GO" id="GO:0016787">
    <property type="term" value="F:hydrolase activity"/>
    <property type="evidence" value="ECO:0007669"/>
    <property type="project" value="UniProtKB-KW"/>
</dbReference>
<name>A0A0J7JZ48_LASNI</name>
<dbReference type="CDD" id="cd01647">
    <property type="entry name" value="RT_LTR"/>
    <property type="match status" value="1"/>
</dbReference>
<proteinExistence type="predicted"/>
<comment type="caution">
    <text evidence="9">The sequence shown here is derived from an EMBL/GenBank/DDBJ whole genome shotgun (WGS) entry which is preliminary data.</text>
</comment>
<keyword evidence="10" id="KW-1185">Reference proteome</keyword>
<keyword evidence="5 9" id="KW-0255">Endonuclease</keyword>
<dbReference type="Gene3D" id="3.30.70.270">
    <property type="match status" value="2"/>
</dbReference>
<evidence type="ECO:0000256" key="2">
    <source>
        <dbReference type="ARBA" id="ARBA00022679"/>
    </source>
</evidence>
<keyword evidence="4" id="KW-0540">Nuclease</keyword>
<reference evidence="9 10" key="1">
    <citation type="submission" date="2015-04" db="EMBL/GenBank/DDBJ databases">
        <title>Lasius niger genome sequencing.</title>
        <authorList>
            <person name="Konorov E.A."/>
            <person name="Nikitin M.A."/>
            <person name="Kirill M.V."/>
            <person name="Chang P."/>
        </authorList>
    </citation>
    <scope>NUCLEOTIDE SEQUENCE [LARGE SCALE GENOMIC DNA]</scope>
    <source>
        <tissue evidence="9">Whole</tissue>
    </source>
</reference>
<dbReference type="FunFam" id="3.30.70.270:FF:000003">
    <property type="entry name" value="Transposon Ty3-G Gag-Pol polyprotein"/>
    <property type="match status" value="1"/>
</dbReference>
<feature type="domain" description="Reverse transcriptase" evidence="8">
    <location>
        <begin position="1"/>
        <end position="82"/>
    </location>
</feature>
<organism evidence="9 10">
    <name type="scientific">Lasius niger</name>
    <name type="common">Black garden ant</name>
    <dbReference type="NCBI Taxonomy" id="67767"/>
    <lineage>
        <taxon>Eukaryota</taxon>
        <taxon>Metazoa</taxon>
        <taxon>Ecdysozoa</taxon>
        <taxon>Arthropoda</taxon>
        <taxon>Hexapoda</taxon>
        <taxon>Insecta</taxon>
        <taxon>Pterygota</taxon>
        <taxon>Neoptera</taxon>
        <taxon>Endopterygota</taxon>
        <taxon>Hymenoptera</taxon>
        <taxon>Apocrita</taxon>
        <taxon>Aculeata</taxon>
        <taxon>Formicoidea</taxon>
        <taxon>Formicidae</taxon>
        <taxon>Formicinae</taxon>
        <taxon>Lasius</taxon>
        <taxon>Lasius</taxon>
    </lineage>
</organism>
<dbReference type="Proteomes" id="UP000036403">
    <property type="component" value="Unassembled WGS sequence"/>
</dbReference>
<evidence type="ECO:0000256" key="7">
    <source>
        <dbReference type="ARBA" id="ARBA00022918"/>
    </source>
</evidence>